<comment type="caution">
    <text evidence="2">The sequence shown here is derived from an EMBL/GenBank/DDBJ whole genome shotgun (WGS) entry which is preliminary data.</text>
</comment>
<gene>
    <name evidence="2" type="ORF">M5X19_28655</name>
</gene>
<feature type="domain" description="SGNH hydrolase-type esterase" evidence="1">
    <location>
        <begin position="50"/>
        <end position="231"/>
    </location>
</feature>
<dbReference type="GO" id="GO:0016787">
    <property type="term" value="F:hydrolase activity"/>
    <property type="evidence" value="ECO:0007669"/>
    <property type="project" value="UniProtKB-KW"/>
</dbReference>
<evidence type="ECO:0000259" key="1">
    <source>
        <dbReference type="Pfam" id="PF13472"/>
    </source>
</evidence>
<proteinExistence type="predicted"/>
<dbReference type="Pfam" id="PF13472">
    <property type="entry name" value="Lipase_GDSL_2"/>
    <property type="match status" value="1"/>
</dbReference>
<dbReference type="PANTHER" id="PTHR30383:SF5">
    <property type="entry name" value="SGNH HYDROLASE-TYPE ESTERASE DOMAIN-CONTAINING PROTEIN"/>
    <property type="match status" value="1"/>
</dbReference>
<sequence>MMHSRMNWWKLGLAFSLIFSLPLPVSSFGMTDESIQTFYQRSKSGKLINFVGDSTTEAAQGLYEQLAEIYGAPGGVLEGARIRNRGSSGNTLHHFVNQIATHGNTLDNVIQDQADLYVVSYGINDIRESSSTQIKADLKLVVDRLLKETHGGVLLRIPNPFLSVNRWSYIHLDIENAQLYSDQLWDVYHSFRDYDPRVDILDIPSLVFGRQVRPEHPFIQDTIHPNEAGYRTIADAVAQKISGQLVKPNSEALKLN</sequence>
<dbReference type="PANTHER" id="PTHR30383">
    <property type="entry name" value="THIOESTERASE 1/PROTEASE 1/LYSOPHOSPHOLIPASE L1"/>
    <property type="match status" value="1"/>
</dbReference>
<keyword evidence="3" id="KW-1185">Reference proteome</keyword>
<dbReference type="SUPFAM" id="SSF52266">
    <property type="entry name" value="SGNH hydrolase"/>
    <property type="match status" value="1"/>
</dbReference>
<name>A0ABT4GKV5_9BACL</name>
<dbReference type="Proteomes" id="UP001527099">
    <property type="component" value="Unassembled WGS sequence"/>
</dbReference>
<accession>A0ABT4GKV5</accession>
<dbReference type="InterPro" id="IPR051532">
    <property type="entry name" value="Ester_Hydrolysis_Enzymes"/>
</dbReference>
<dbReference type="CDD" id="cd00229">
    <property type="entry name" value="SGNH_hydrolase"/>
    <property type="match status" value="1"/>
</dbReference>
<evidence type="ECO:0000313" key="3">
    <source>
        <dbReference type="Proteomes" id="UP001527099"/>
    </source>
</evidence>
<reference evidence="2 3" key="1">
    <citation type="submission" date="2022-05" db="EMBL/GenBank/DDBJ databases">
        <title>Genome Sequencing of Bee-Associated Microbes.</title>
        <authorList>
            <person name="Dunlap C."/>
        </authorList>
    </citation>
    <scope>NUCLEOTIDE SEQUENCE [LARGE SCALE GENOMIC DNA]</scope>
    <source>
        <strain evidence="2 3">NRRL B-14421</strain>
    </source>
</reference>
<dbReference type="InterPro" id="IPR036514">
    <property type="entry name" value="SGNH_hydro_sf"/>
</dbReference>
<dbReference type="Gene3D" id="3.40.50.1110">
    <property type="entry name" value="SGNH hydrolase"/>
    <property type="match status" value="1"/>
</dbReference>
<protein>
    <submittedName>
        <fullName evidence="2">SGNH/GDSL hydrolase family protein</fullName>
    </submittedName>
</protein>
<dbReference type="RefSeq" id="WP_029195201.1">
    <property type="nucleotide sequence ID" value="NZ_JAMDMW010000119.1"/>
</dbReference>
<keyword evidence="2" id="KW-0378">Hydrolase</keyword>
<dbReference type="InterPro" id="IPR013830">
    <property type="entry name" value="SGNH_hydro"/>
</dbReference>
<evidence type="ECO:0000313" key="2">
    <source>
        <dbReference type="EMBL" id="MCY9696842.1"/>
    </source>
</evidence>
<dbReference type="EMBL" id="JAMDMX010000112">
    <property type="protein sequence ID" value="MCY9696842.1"/>
    <property type="molecule type" value="Genomic_DNA"/>
</dbReference>
<organism evidence="2 3">
    <name type="scientific">Paenibacillus alginolyticus</name>
    <dbReference type="NCBI Taxonomy" id="59839"/>
    <lineage>
        <taxon>Bacteria</taxon>
        <taxon>Bacillati</taxon>
        <taxon>Bacillota</taxon>
        <taxon>Bacilli</taxon>
        <taxon>Bacillales</taxon>
        <taxon>Paenibacillaceae</taxon>
        <taxon>Paenibacillus</taxon>
    </lineage>
</organism>